<dbReference type="Pfam" id="PF14326">
    <property type="entry name" value="DUF4384"/>
    <property type="match status" value="1"/>
</dbReference>
<evidence type="ECO:0000256" key="1">
    <source>
        <dbReference type="SAM" id="MobiDB-lite"/>
    </source>
</evidence>
<evidence type="ECO:0000313" key="4">
    <source>
        <dbReference type="EMBL" id="SLM29383.1"/>
    </source>
</evidence>
<dbReference type="Proteomes" id="UP000191931">
    <property type="component" value="Unassembled WGS sequence"/>
</dbReference>
<feature type="region of interest" description="Disordered" evidence="1">
    <location>
        <begin position="170"/>
        <end position="218"/>
    </location>
</feature>
<protein>
    <recommendedName>
        <fullName evidence="3">DUF4384 domain-containing protein</fullName>
    </recommendedName>
</protein>
<keyword evidence="5" id="KW-1185">Reference proteome</keyword>
<feature type="domain" description="DUF4384" evidence="3">
    <location>
        <begin position="81"/>
        <end position="157"/>
    </location>
</feature>
<accession>A0A1W1HAB6</accession>
<feature type="transmembrane region" description="Helical" evidence="2">
    <location>
        <begin position="6"/>
        <end position="26"/>
    </location>
</feature>
<gene>
    <name evidence="4" type="ORF">MTBBW1_1790008</name>
</gene>
<evidence type="ECO:0000313" key="5">
    <source>
        <dbReference type="Proteomes" id="UP000191931"/>
    </source>
</evidence>
<evidence type="ECO:0000259" key="3">
    <source>
        <dbReference type="Pfam" id="PF14326"/>
    </source>
</evidence>
<dbReference type="InterPro" id="IPR025493">
    <property type="entry name" value="DUF4384"/>
</dbReference>
<dbReference type="OrthoDB" id="5515233at2"/>
<sequence>MKRLSFFTSIILFFFAFTMITFVDYADAKRKTRDLVFEEDEEVLSSAKKEDGTPLETIAVKTTIELLRDGEKSTVLPTHEFKSGDKVKFIYTINTDCYAYWLSQGSSGKYYMLFPHAGRSMDNLVKKNEVYTIPVKGSFKFDETQGVEKILAVLATEKVPELEEAAREAAASKGEISSSAAPVQSVEKKQESKRKTRDLVFEEDEDEDSGISTKSQSNENAAEPFVVYYELVHK</sequence>
<keyword evidence="2" id="KW-1133">Transmembrane helix</keyword>
<dbReference type="EMBL" id="FWEV01000089">
    <property type="protein sequence ID" value="SLM29383.1"/>
    <property type="molecule type" value="Genomic_DNA"/>
</dbReference>
<dbReference type="STRING" id="1246637.MTBBW1_1790008"/>
<dbReference type="PANTHER" id="PTHR36194:SF1">
    <property type="entry name" value="S-LAYER-LIKE PROTEIN"/>
    <property type="match status" value="1"/>
</dbReference>
<organism evidence="4 5">
    <name type="scientific">Desulfamplus magnetovallimortis</name>
    <dbReference type="NCBI Taxonomy" id="1246637"/>
    <lineage>
        <taxon>Bacteria</taxon>
        <taxon>Pseudomonadati</taxon>
        <taxon>Thermodesulfobacteriota</taxon>
        <taxon>Desulfobacteria</taxon>
        <taxon>Desulfobacterales</taxon>
        <taxon>Desulfobacteraceae</taxon>
        <taxon>Desulfamplus</taxon>
    </lineage>
</organism>
<proteinExistence type="predicted"/>
<reference evidence="4 5" key="1">
    <citation type="submission" date="2017-03" db="EMBL/GenBank/DDBJ databases">
        <authorList>
            <person name="Afonso C.L."/>
            <person name="Miller P.J."/>
            <person name="Scott M.A."/>
            <person name="Spackman E."/>
            <person name="Goraichik I."/>
            <person name="Dimitrov K.M."/>
            <person name="Suarez D.L."/>
            <person name="Swayne D.E."/>
        </authorList>
    </citation>
    <scope>NUCLEOTIDE SEQUENCE [LARGE SCALE GENOMIC DNA]</scope>
    <source>
        <strain evidence="4">PRJEB14757</strain>
    </source>
</reference>
<dbReference type="AlphaFoldDB" id="A0A1W1HAB6"/>
<name>A0A1W1HAB6_9BACT</name>
<dbReference type="PANTHER" id="PTHR36194">
    <property type="entry name" value="S-LAYER-LIKE PROTEIN"/>
    <property type="match status" value="1"/>
</dbReference>
<dbReference type="RefSeq" id="WP_080806329.1">
    <property type="nucleotide sequence ID" value="NZ_LT828553.1"/>
</dbReference>
<keyword evidence="2" id="KW-0812">Transmembrane</keyword>
<evidence type="ECO:0000256" key="2">
    <source>
        <dbReference type="SAM" id="Phobius"/>
    </source>
</evidence>
<keyword evidence="2" id="KW-0472">Membrane</keyword>